<dbReference type="PANTHER" id="PTHR23146">
    <property type="entry name" value="LEO1 PROTEIN"/>
    <property type="match status" value="1"/>
</dbReference>
<dbReference type="EMBL" id="BJWL01000023">
    <property type="protein sequence ID" value="GFZ12150.1"/>
    <property type="molecule type" value="Genomic_DNA"/>
</dbReference>
<protein>
    <submittedName>
        <fullName evidence="2">Leo1-like family protein</fullName>
    </submittedName>
</protein>
<name>A0A7J0GMY7_9ERIC</name>
<evidence type="ECO:0000313" key="2">
    <source>
        <dbReference type="EMBL" id="GFZ12150.1"/>
    </source>
</evidence>
<comment type="caution">
    <text evidence="2">The sequence shown here is derived from an EMBL/GenBank/DDBJ whole genome shotgun (WGS) entry which is preliminary data.</text>
</comment>
<feature type="region of interest" description="Disordered" evidence="1">
    <location>
        <begin position="104"/>
        <end position="167"/>
    </location>
</feature>
<gene>
    <name evidence="2" type="ORF">Acr_23g0005350</name>
</gene>
<dbReference type="GO" id="GO:0006368">
    <property type="term" value="P:transcription elongation by RNA polymerase II"/>
    <property type="evidence" value="ECO:0007669"/>
    <property type="project" value="InterPro"/>
</dbReference>
<dbReference type="GO" id="GO:0032968">
    <property type="term" value="P:positive regulation of transcription elongation by RNA polymerase II"/>
    <property type="evidence" value="ECO:0007669"/>
    <property type="project" value="TreeGrafter"/>
</dbReference>
<proteinExistence type="predicted"/>
<reference evidence="2 3" key="1">
    <citation type="submission" date="2019-07" db="EMBL/GenBank/DDBJ databases">
        <title>De Novo Assembly of kiwifruit Actinidia rufa.</title>
        <authorList>
            <person name="Sugita-Konishi S."/>
            <person name="Sato K."/>
            <person name="Mori E."/>
            <person name="Abe Y."/>
            <person name="Kisaki G."/>
            <person name="Hamano K."/>
            <person name="Suezawa K."/>
            <person name="Otani M."/>
            <person name="Fukuda T."/>
            <person name="Manabe T."/>
            <person name="Gomi K."/>
            <person name="Tabuchi M."/>
            <person name="Akimitsu K."/>
            <person name="Kataoka I."/>
        </authorList>
    </citation>
    <scope>NUCLEOTIDE SEQUENCE [LARGE SCALE GENOMIC DNA]</scope>
    <source>
        <strain evidence="3">cv. Fuchu</strain>
    </source>
</reference>
<feature type="region of interest" description="Disordered" evidence="1">
    <location>
        <begin position="1"/>
        <end position="37"/>
    </location>
</feature>
<dbReference type="AlphaFoldDB" id="A0A7J0GMY7"/>
<dbReference type="OrthoDB" id="20844at2759"/>
<organism evidence="2 3">
    <name type="scientific">Actinidia rufa</name>
    <dbReference type="NCBI Taxonomy" id="165716"/>
    <lineage>
        <taxon>Eukaryota</taxon>
        <taxon>Viridiplantae</taxon>
        <taxon>Streptophyta</taxon>
        <taxon>Embryophyta</taxon>
        <taxon>Tracheophyta</taxon>
        <taxon>Spermatophyta</taxon>
        <taxon>Magnoliopsida</taxon>
        <taxon>eudicotyledons</taxon>
        <taxon>Gunneridae</taxon>
        <taxon>Pentapetalae</taxon>
        <taxon>asterids</taxon>
        <taxon>Ericales</taxon>
        <taxon>Actinidiaceae</taxon>
        <taxon>Actinidia</taxon>
    </lineage>
</organism>
<dbReference type="GO" id="GO:1990269">
    <property type="term" value="F:RNA polymerase II C-terminal domain phosphoserine binding"/>
    <property type="evidence" value="ECO:0007669"/>
    <property type="project" value="TreeGrafter"/>
</dbReference>
<accession>A0A7J0GMY7</accession>
<evidence type="ECO:0000256" key="1">
    <source>
        <dbReference type="SAM" id="MobiDB-lite"/>
    </source>
</evidence>
<keyword evidence="3" id="KW-1185">Reference proteome</keyword>
<evidence type="ECO:0000313" key="3">
    <source>
        <dbReference type="Proteomes" id="UP000585474"/>
    </source>
</evidence>
<dbReference type="Proteomes" id="UP000585474">
    <property type="component" value="Unassembled WGS sequence"/>
</dbReference>
<sequence>MREQREGKETDSDGNEEYGHRVVTSRRRDVIESGSEGPKKTIMLILKTGRLNRLEVRASRPGKYDAHLSNSAPEIPDVFGDSDDEEPVEYTLFRTTLRKNQMCISEKSPMEEEGSYGRSVRPEDMVLDEDAQYEPEEENIETKIREKPVGPPLDLEIPLHPPPVHPD</sequence>
<dbReference type="PANTHER" id="PTHR23146:SF0">
    <property type="entry name" value="RNA POLYMERASE-ASSOCIATED PROTEIN LEO1"/>
    <property type="match status" value="1"/>
</dbReference>
<dbReference type="InterPro" id="IPR007149">
    <property type="entry name" value="Leo1"/>
</dbReference>
<feature type="compositionally biased region" description="Basic and acidic residues" evidence="1">
    <location>
        <begin position="1"/>
        <end position="11"/>
    </location>
</feature>
<dbReference type="GO" id="GO:0016593">
    <property type="term" value="C:Cdc73/Paf1 complex"/>
    <property type="evidence" value="ECO:0007669"/>
    <property type="project" value="InterPro"/>
</dbReference>
<feature type="compositionally biased region" description="Acidic residues" evidence="1">
    <location>
        <begin position="125"/>
        <end position="139"/>
    </location>
</feature>
<feature type="region of interest" description="Disordered" evidence="1">
    <location>
        <begin position="60"/>
        <end position="84"/>
    </location>
</feature>